<evidence type="ECO:0000313" key="3">
    <source>
        <dbReference type="Proteomes" id="UP000007015"/>
    </source>
</evidence>
<sequence length="167" mass="18449">MEVGMVVVVAAKVLVSLWCVGACCLAAYLYRVVWVAPRRVLAEFRRQGIGGPRPSFPYGNLADMREAVAAARHQLAEARRRRRARDSGDGGSGAGIVHDYRPAVLPFYEKWRKDYGTHPNVNSLAKLLFTSNSLLLIKQPSPSLLLLDSKITLGELAITFSYNFFGP</sequence>
<dbReference type="Proteomes" id="UP000007015">
    <property type="component" value="Chromosome 3"/>
</dbReference>
<dbReference type="EMBL" id="CM000128">
    <property type="protein sequence ID" value="EEC75187.1"/>
    <property type="molecule type" value="Genomic_DNA"/>
</dbReference>
<accession>B8ANY3</accession>
<reference evidence="2 3" key="1">
    <citation type="journal article" date="2005" name="PLoS Biol.">
        <title>The genomes of Oryza sativa: a history of duplications.</title>
        <authorList>
            <person name="Yu J."/>
            <person name="Wang J."/>
            <person name="Lin W."/>
            <person name="Li S."/>
            <person name="Li H."/>
            <person name="Zhou J."/>
            <person name="Ni P."/>
            <person name="Dong W."/>
            <person name="Hu S."/>
            <person name="Zeng C."/>
            <person name="Zhang J."/>
            <person name="Zhang Y."/>
            <person name="Li R."/>
            <person name="Xu Z."/>
            <person name="Li S."/>
            <person name="Li X."/>
            <person name="Zheng H."/>
            <person name="Cong L."/>
            <person name="Lin L."/>
            <person name="Yin J."/>
            <person name="Geng J."/>
            <person name="Li G."/>
            <person name="Shi J."/>
            <person name="Liu J."/>
            <person name="Lv H."/>
            <person name="Li J."/>
            <person name="Wang J."/>
            <person name="Deng Y."/>
            <person name="Ran L."/>
            <person name="Shi X."/>
            <person name="Wang X."/>
            <person name="Wu Q."/>
            <person name="Li C."/>
            <person name="Ren X."/>
            <person name="Wang J."/>
            <person name="Wang X."/>
            <person name="Li D."/>
            <person name="Liu D."/>
            <person name="Zhang X."/>
            <person name="Ji Z."/>
            <person name="Zhao W."/>
            <person name="Sun Y."/>
            <person name="Zhang Z."/>
            <person name="Bao J."/>
            <person name="Han Y."/>
            <person name="Dong L."/>
            <person name="Ji J."/>
            <person name="Chen P."/>
            <person name="Wu S."/>
            <person name="Liu J."/>
            <person name="Xiao Y."/>
            <person name="Bu D."/>
            <person name="Tan J."/>
            <person name="Yang L."/>
            <person name="Ye C."/>
            <person name="Zhang J."/>
            <person name="Xu J."/>
            <person name="Zhou Y."/>
            <person name="Yu Y."/>
            <person name="Zhang B."/>
            <person name="Zhuang S."/>
            <person name="Wei H."/>
            <person name="Liu B."/>
            <person name="Lei M."/>
            <person name="Yu H."/>
            <person name="Li Y."/>
            <person name="Xu H."/>
            <person name="Wei S."/>
            <person name="He X."/>
            <person name="Fang L."/>
            <person name="Zhang Z."/>
            <person name="Zhang Y."/>
            <person name="Huang X."/>
            <person name="Su Z."/>
            <person name="Tong W."/>
            <person name="Li J."/>
            <person name="Tong Z."/>
            <person name="Li S."/>
            <person name="Ye J."/>
            <person name="Wang L."/>
            <person name="Fang L."/>
            <person name="Lei T."/>
            <person name="Chen C."/>
            <person name="Chen H."/>
            <person name="Xu Z."/>
            <person name="Li H."/>
            <person name="Huang H."/>
            <person name="Zhang F."/>
            <person name="Xu H."/>
            <person name="Li N."/>
            <person name="Zhao C."/>
            <person name="Li S."/>
            <person name="Dong L."/>
            <person name="Huang Y."/>
            <person name="Li L."/>
            <person name="Xi Y."/>
            <person name="Qi Q."/>
            <person name="Li W."/>
            <person name="Zhang B."/>
            <person name="Hu W."/>
            <person name="Zhang Y."/>
            <person name="Tian X."/>
            <person name="Jiao Y."/>
            <person name="Liang X."/>
            <person name="Jin J."/>
            <person name="Gao L."/>
            <person name="Zheng W."/>
            <person name="Hao B."/>
            <person name="Liu S."/>
            <person name="Wang W."/>
            <person name="Yuan L."/>
            <person name="Cao M."/>
            <person name="McDermott J."/>
            <person name="Samudrala R."/>
            <person name="Wang J."/>
            <person name="Wong G.K."/>
            <person name="Yang H."/>
        </authorList>
    </citation>
    <scope>NUCLEOTIDE SEQUENCE [LARGE SCALE GENOMIC DNA]</scope>
    <source>
        <strain evidence="3">cv. 93-11</strain>
    </source>
</reference>
<keyword evidence="3" id="KW-1185">Reference proteome</keyword>
<gene>
    <name evidence="2" type="ORF">OsI_11420</name>
</gene>
<dbReference type="OMA" id="IRVCHEV"/>
<keyword evidence="1" id="KW-0812">Transmembrane</keyword>
<dbReference type="STRING" id="39946.B8ANY3"/>
<organism evidence="2 3">
    <name type="scientific">Oryza sativa subsp. indica</name>
    <name type="common">Rice</name>
    <dbReference type="NCBI Taxonomy" id="39946"/>
    <lineage>
        <taxon>Eukaryota</taxon>
        <taxon>Viridiplantae</taxon>
        <taxon>Streptophyta</taxon>
        <taxon>Embryophyta</taxon>
        <taxon>Tracheophyta</taxon>
        <taxon>Spermatophyta</taxon>
        <taxon>Magnoliopsida</taxon>
        <taxon>Liliopsida</taxon>
        <taxon>Poales</taxon>
        <taxon>Poaceae</taxon>
        <taxon>BOP clade</taxon>
        <taxon>Oryzoideae</taxon>
        <taxon>Oryzeae</taxon>
        <taxon>Oryzinae</taxon>
        <taxon>Oryza</taxon>
        <taxon>Oryza sativa</taxon>
    </lineage>
</organism>
<keyword evidence="1" id="KW-1133">Transmembrane helix</keyword>
<keyword evidence="1" id="KW-0472">Membrane</keyword>
<protein>
    <submittedName>
        <fullName evidence="2">Uncharacterized protein</fullName>
    </submittedName>
</protein>
<evidence type="ECO:0000256" key="1">
    <source>
        <dbReference type="SAM" id="Phobius"/>
    </source>
</evidence>
<dbReference type="Gramene" id="BGIOSGA010804-TA">
    <property type="protein sequence ID" value="BGIOSGA010804-PA"/>
    <property type="gene ID" value="BGIOSGA010804"/>
</dbReference>
<evidence type="ECO:0000313" key="2">
    <source>
        <dbReference type="EMBL" id="EEC75187.1"/>
    </source>
</evidence>
<proteinExistence type="predicted"/>
<dbReference type="HOGENOM" id="CLU_135878_0_0_1"/>
<feature type="transmembrane region" description="Helical" evidence="1">
    <location>
        <begin position="6"/>
        <end position="30"/>
    </location>
</feature>
<name>B8ANY3_ORYSI</name>
<dbReference type="AlphaFoldDB" id="B8ANY3"/>